<evidence type="ECO:0000256" key="5">
    <source>
        <dbReference type="PROSITE-ProRule" id="PRU00235"/>
    </source>
</evidence>
<feature type="repeat" description="RCC1" evidence="5">
    <location>
        <begin position="74"/>
        <end position="122"/>
    </location>
</feature>
<dbReference type="CDD" id="cd00078">
    <property type="entry name" value="HECTc"/>
    <property type="match status" value="1"/>
</dbReference>
<dbReference type="InterPro" id="IPR051709">
    <property type="entry name" value="Ub-ligase/GTPase-reg"/>
</dbReference>
<evidence type="ECO:0000256" key="6">
    <source>
        <dbReference type="SAM" id="MobiDB-lite"/>
    </source>
</evidence>
<dbReference type="InterPro" id="IPR009091">
    <property type="entry name" value="RCC1/BLIP-II"/>
</dbReference>
<dbReference type="Pfam" id="PF25390">
    <property type="entry name" value="WD40_RLD"/>
    <property type="match status" value="1"/>
</dbReference>
<feature type="repeat" description="RCC1" evidence="5">
    <location>
        <begin position="245"/>
        <end position="322"/>
    </location>
</feature>
<keyword evidence="2" id="KW-0677">Repeat</keyword>
<sequence length="1304" mass="144602">MQFPSGLTYPLLMSTTLYGWGSSDDGQLGPVSGVEPCAQVYRPTTVNWPPTGVSKHLVKLACGYQHTLVLDSEGFVYSSGSNEFGQLGHCHRPNAFDKVSGIKEQVRDIAAGPYHSAAITTTGCVYMWGCNTNHQLGREDFDDTGVRLLDFNHGPIVQASAIGIISGSECGALLSQISLGLEHTVALTETSEIYTWGSNNQGQLGLGYCSSRPMVAPQLVECLSALPVRQVVAGANHNLLVTPSGSVYAWGSNSRGQLGLGELEIKMRDSRKHSRTEASTSDTASRSGVVSEPTPRLLKSMKRRGVTFAACGEAHSVLLTKDGAVLTFGDGRFGQLGHGVLAVSTNQPQKVSELMGDTCTQVWCGRRHTLILVTNPSKSPRPHLLAFGCGVDGQLGLPDHERASVPTIVKGPWLSHESSPSSSSSGNSDDLAIVGVYTGGNHCFVVAHQSGLACPTPVDFRKWRSCLLSNIGTFNEPVMRRYVEGLAEKPGLMRRRSSRKFSAADATTADISDVTYSLEAYSMNTALRRLESTFSSIGCLASSLLVDNPNRSHYKIGLADHGMDLDAAHELQEELFLAAPPNAARRLIRPLVEVISRPRCNFPDLECLRAFVFLAVSPLLETPRTDEMLVTLDTSLPPPPVTFQNDEPVKWYPTILAGYAAGFVLASFCRAVCRLEGVPSSALAAIFPSFSRCESPTDSMLLVLTRTQNVAYSDGVSVVQNLNNFVAYLCSSKQDAGEIACFNLISGIHAALELMKRLQEINEKRAQPISYTSFYIPELTDKFDVEKFANWLIQRYSREKAINSYSGQSPPPRRFRFWRSKSVPPKPLQNQDFSIFDYPFVFDVACKAKMLEAEAKLSQDMAMEKATSAVIGPHLTRILGPLVQNYLIFEVSRSRLISDTLDHLAMHSQADLKRPLKVRFSGEEAIDDGGVLKEFFILIMRELLNPAYGMFKEYPESRMLWFNESNMESPSMFNMVGALCGLAIYNSIIIDLCFPTALFKKLLDEEPTLEDLKELDPVVAKSLQMLLDYEEADLEDAFCLTFELMQVKSGDLKSSFFVLQITVDNYGAIERIPLIPSGGTVVVNQENKQKYVEKYLDYRFNKSCQSVFEAFKSGFLSVCSGYVIKMFQPSELHSYLENIMPSQRPLRCHIEGQMEKRNSKYMYTYFNAKHSPPAKGDSFFVFCKSMVVGSEDIDWQDLRKNTSYQGEYWDQHPVIKWFWEVLLNQCNLKQKKDFLRFLTGCDRVPIVGLPGIKITIQPNGSGDDFLPVAHTCYNILDLPKYSSMEILRTKFMQAIENTEGFGLV</sequence>
<feature type="repeat" description="RCC1" evidence="5">
    <location>
        <begin position="191"/>
        <end position="244"/>
    </location>
</feature>
<dbReference type="Gene3D" id="2.130.10.30">
    <property type="entry name" value="Regulator of chromosome condensation 1/beta-lactamase-inhibitor protein II"/>
    <property type="match status" value="2"/>
</dbReference>
<keyword evidence="1" id="KW-0808">Transferase</keyword>
<evidence type="ECO:0000256" key="1">
    <source>
        <dbReference type="ARBA" id="ARBA00022679"/>
    </source>
</evidence>
<dbReference type="EMBL" id="UYRS01000020">
    <property type="protein sequence ID" value="VDK20423.1"/>
    <property type="molecule type" value="Genomic_DNA"/>
</dbReference>
<organism evidence="10">
    <name type="scientific">Taenia asiatica</name>
    <name type="common">Asian tapeworm</name>
    <dbReference type="NCBI Taxonomy" id="60517"/>
    <lineage>
        <taxon>Eukaryota</taxon>
        <taxon>Metazoa</taxon>
        <taxon>Spiralia</taxon>
        <taxon>Lophotrochozoa</taxon>
        <taxon>Platyhelminthes</taxon>
        <taxon>Cestoda</taxon>
        <taxon>Eucestoda</taxon>
        <taxon>Cyclophyllidea</taxon>
        <taxon>Taeniidae</taxon>
        <taxon>Taenia</taxon>
    </lineage>
</organism>
<dbReference type="WBParaSite" id="TASK_0000019701-mRNA-1">
    <property type="protein sequence ID" value="TASK_0000019701-mRNA-1"/>
    <property type="gene ID" value="TASK_0000019701"/>
</dbReference>
<gene>
    <name evidence="8" type="ORF">TASK_LOCUS198</name>
</gene>
<evidence type="ECO:0000313" key="10">
    <source>
        <dbReference type="WBParaSite" id="TASK_0000019701-mRNA-1"/>
    </source>
</evidence>
<dbReference type="PROSITE" id="PS50237">
    <property type="entry name" value="HECT"/>
    <property type="match status" value="1"/>
</dbReference>
<dbReference type="InterPro" id="IPR000569">
    <property type="entry name" value="HECT_dom"/>
</dbReference>
<dbReference type="SUPFAM" id="SSF56204">
    <property type="entry name" value="Hect, E3 ligase catalytic domain"/>
    <property type="match status" value="2"/>
</dbReference>
<reference evidence="10" key="1">
    <citation type="submission" date="2016-04" db="UniProtKB">
        <authorList>
            <consortium name="WormBaseParasite"/>
        </authorList>
    </citation>
    <scope>IDENTIFICATION</scope>
</reference>
<feature type="repeat" description="RCC1" evidence="5">
    <location>
        <begin position="123"/>
        <end position="190"/>
    </location>
</feature>
<dbReference type="InterPro" id="IPR000408">
    <property type="entry name" value="Reg_chr_condens"/>
</dbReference>
<dbReference type="Gene3D" id="3.90.1750.10">
    <property type="entry name" value="Hect, E3 ligase catalytic domains"/>
    <property type="match status" value="1"/>
</dbReference>
<dbReference type="PRINTS" id="PR00633">
    <property type="entry name" value="RCCNDNSATION"/>
</dbReference>
<evidence type="ECO:0000259" key="7">
    <source>
        <dbReference type="PROSITE" id="PS50237"/>
    </source>
</evidence>
<feature type="domain" description="HECT" evidence="7">
    <location>
        <begin position="908"/>
        <end position="1304"/>
    </location>
</feature>
<dbReference type="STRING" id="60517.A0A158R6G5"/>
<evidence type="ECO:0000256" key="3">
    <source>
        <dbReference type="ARBA" id="ARBA00022786"/>
    </source>
</evidence>
<dbReference type="Gene3D" id="3.30.2410.10">
    <property type="entry name" value="Hect, E3 ligase catalytic domain"/>
    <property type="match status" value="1"/>
</dbReference>
<dbReference type="PANTHER" id="PTHR45622">
    <property type="entry name" value="UBIQUITIN-PROTEIN LIGASE E3A-RELATED"/>
    <property type="match status" value="1"/>
</dbReference>
<feature type="compositionally biased region" description="Polar residues" evidence="6">
    <location>
        <begin position="277"/>
        <end position="288"/>
    </location>
</feature>
<reference evidence="8 9" key="2">
    <citation type="submission" date="2018-11" db="EMBL/GenBank/DDBJ databases">
        <authorList>
            <consortium name="Pathogen Informatics"/>
        </authorList>
    </citation>
    <scope>NUCLEOTIDE SEQUENCE [LARGE SCALE GENOMIC DNA]</scope>
</reference>
<keyword evidence="3 4" id="KW-0833">Ubl conjugation pathway</keyword>
<proteinExistence type="predicted"/>
<dbReference type="FunFam" id="3.30.2410.10:FF:000003">
    <property type="entry name" value="probable E3 ubiquitin-protein ligase HERC4 isoform X1"/>
    <property type="match status" value="1"/>
</dbReference>
<dbReference type="SUPFAM" id="SSF50985">
    <property type="entry name" value="RCC1/BLIP-II"/>
    <property type="match status" value="2"/>
</dbReference>
<dbReference type="GO" id="GO:0005737">
    <property type="term" value="C:cytoplasm"/>
    <property type="evidence" value="ECO:0007669"/>
    <property type="project" value="TreeGrafter"/>
</dbReference>
<dbReference type="GO" id="GO:0016567">
    <property type="term" value="P:protein ubiquitination"/>
    <property type="evidence" value="ECO:0007669"/>
    <property type="project" value="TreeGrafter"/>
</dbReference>
<accession>A0A158R6G5</accession>
<feature type="repeat" description="RCC1" evidence="5">
    <location>
        <begin position="323"/>
        <end position="375"/>
    </location>
</feature>
<dbReference type="InterPro" id="IPR058923">
    <property type="entry name" value="RCC1-like_dom"/>
</dbReference>
<feature type="active site" description="Glycyl thioester intermediate" evidence="4">
    <location>
        <position position="1272"/>
    </location>
</feature>
<feature type="compositionally biased region" description="Low complexity" evidence="6">
    <location>
        <begin position="415"/>
        <end position="427"/>
    </location>
</feature>
<evidence type="ECO:0000256" key="4">
    <source>
        <dbReference type="PROSITE-ProRule" id="PRU00104"/>
    </source>
</evidence>
<name>A0A158R6G5_TAEAS</name>
<evidence type="ECO:0000256" key="2">
    <source>
        <dbReference type="ARBA" id="ARBA00022737"/>
    </source>
</evidence>
<feature type="region of interest" description="Disordered" evidence="6">
    <location>
        <begin position="267"/>
        <end position="294"/>
    </location>
</feature>
<dbReference type="InterPro" id="IPR035983">
    <property type="entry name" value="Hect_E3_ubiquitin_ligase"/>
</dbReference>
<feature type="region of interest" description="Disordered" evidence="6">
    <location>
        <begin position="408"/>
        <end position="427"/>
    </location>
</feature>
<evidence type="ECO:0000313" key="8">
    <source>
        <dbReference type="EMBL" id="VDK20423.1"/>
    </source>
</evidence>
<feature type="repeat" description="RCC1" evidence="5">
    <location>
        <begin position="15"/>
        <end position="73"/>
    </location>
</feature>
<dbReference type="GO" id="GO:0006511">
    <property type="term" value="P:ubiquitin-dependent protein catabolic process"/>
    <property type="evidence" value="ECO:0007669"/>
    <property type="project" value="TreeGrafter"/>
</dbReference>
<keyword evidence="9" id="KW-1185">Reference proteome</keyword>
<dbReference type="PANTHER" id="PTHR45622:SF76">
    <property type="entry name" value="HECT AND RLD DOMAIN CONTAINING E3 UBIQUITIN LIGASE 4, ISOFORM C"/>
    <property type="match status" value="1"/>
</dbReference>
<dbReference type="Proteomes" id="UP000282613">
    <property type="component" value="Unassembled WGS sequence"/>
</dbReference>
<dbReference type="GO" id="GO:0061630">
    <property type="term" value="F:ubiquitin protein ligase activity"/>
    <property type="evidence" value="ECO:0007669"/>
    <property type="project" value="TreeGrafter"/>
</dbReference>
<dbReference type="PROSITE" id="PS50012">
    <property type="entry name" value="RCC1_3"/>
    <property type="match status" value="7"/>
</dbReference>
<feature type="repeat" description="RCC1" evidence="5">
    <location>
        <begin position="382"/>
        <end position="449"/>
    </location>
</feature>
<protein>
    <submittedName>
        <fullName evidence="10">HECT domain-containing protein</fullName>
    </submittedName>
</protein>
<dbReference type="Pfam" id="PF00632">
    <property type="entry name" value="HECT"/>
    <property type="match status" value="2"/>
</dbReference>
<evidence type="ECO:0000313" key="9">
    <source>
        <dbReference type="Proteomes" id="UP000282613"/>
    </source>
</evidence>
<dbReference type="SMART" id="SM00119">
    <property type="entry name" value="HECTc"/>
    <property type="match status" value="1"/>
</dbReference>
<dbReference type="OrthoDB" id="8068875at2759"/>
<dbReference type="Pfam" id="PF00415">
    <property type="entry name" value="RCC1"/>
    <property type="match status" value="2"/>
</dbReference>
<dbReference type="PROSITE" id="PS00626">
    <property type="entry name" value="RCC1_2"/>
    <property type="match status" value="2"/>
</dbReference>
<dbReference type="Gene3D" id="3.30.2160.10">
    <property type="entry name" value="Hect, E3 ligase catalytic domain"/>
    <property type="match status" value="1"/>
</dbReference>